<dbReference type="PANTHER" id="PTHR33112">
    <property type="entry name" value="DOMAIN PROTEIN, PUTATIVE-RELATED"/>
    <property type="match status" value="1"/>
</dbReference>
<proteinExistence type="predicted"/>
<reference evidence="3 4" key="2">
    <citation type="journal article" date="2013" name="IMA Fungus">
        <title>IMA Genome-F 1: Ceratocystis fimbriata: Draft nuclear genome sequence for the plant pathogen, Ceratocystis fimbriata.</title>
        <authorList>
            <person name="Wilken P.M."/>
            <person name="Steenkamp E.T."/>
            <person name="Wingfield M.J."/>
            <person name="de Beer Z.W."/>
            <person name="Wingfield B.D."/>
        </authorList>
    </citation>
    <scope>NUCLEOTIDE SEQUENCE [LARGE SCALE GENOMIC DNA]</scope>
    <source>
        <strain evidence="3 4">CBS 114723</strain>
    </source>
</reference>
<sequence>MAPRSISSASTLSRSSLSPLPEAPPSHAPGKIPEPDISDESESDTQSQIRHSGHPPPPPAQPPLHLSDSDVEDARSAVRVSQKPSSRRASGQGSVHTVNHDNRRTPSVAPSATASAPPPSPSPSPPPPVPAPPPPDDATASKAAQSMHSDPSLVEPNPPDAEPQDEARPGPPPPPSPPSPSASIIKPLQQPPAAPQSDVDPSEAEIRASKERRARKARARSQTQSHRPPSPPPEPVDGGDYGGHRSDRDERRRLERQRDREREKEIELLREARDKPRRERRGSVRERNDRERDKERDRADREKERHRGEILEDRDRAMEEDRIKDRQHRRERRNSIRTRDKDREKERTRDYRDLEREEDEERSKERYRRERRGSMRARDKDREAVRAMNRERERERERDREREVHGHRRHRTGTRYHDVSDRDEIPVDHRRYPARDKDRDREPDVRFSGAGAAGLAHREKDRDPDRRMSHRDREKQCEKSDESDYDRDRERAIPPQIHAVQPPRTSATRPRRNSQTQPGVSPQRRQSLTERIRNQWHGLRRDSSMRKSNRNKSPPMTSGGNTAAAAAAAVVGATTAAAVASRPESPARAMSRPVSSSGLATAFPTMAPAQSQMGAPSAIAAESGPGVIGAGAAAAAAALVANNPRTDPVGRLRAWLEQCDIKHGVHCSGTPPGMAPAPWRPEYVIDCVEFRLVNPQAEDKYVALSYVWGEQEHSILEANKFMTMSSNLDEFCESLESAEMSPAFLDAIWLVQKMDVRYLWIDKFCIVQDDEAMKDEHVRNMPFLYANATFTIVVALDDVTQGLVPLDRKRVAQDSKALHMDLVLDSTWSIRAWTLQEALYSRRRVYIFQDVYSWECHCDAWQSNILVPAASGNTATTSTKHKILGGSGITTRAKAAAASALKCTARVAPAALCFRHTQWPDMDEFACIVMDYSTRRLTYVQDTQRAFSGITNLLSRTFAGGFVFGMPVMFLDAAMLWKPQASIRRRVLPPASTGPTTSGAPSSTGPIPSWSWMGWFFDDVPIDTTIWRAAADYVESTPLPKNRHPGRRYVSQFHFRLRSLVSYTLTDTAATSGQTATPLLSTGLDRRGQRLRKDTDLPIGWSFTRDNYLRHESDPATRFRYSIPVAPAVGGLDSLAGAAVQPPGSLLSFRAERAFLHVQLGSIQPMSRNGVGVFGVGATANKLLSNPPVAIGQLVLRNGRYAGTVTAHDAWLGIQSSNYDLDVVSGEKLELVAVSVSSERGGSAIFPPDVFREFARSDTLTLEFVNVLWIEWVGGIAYRRGLGHVLLAVWDGLQRKDEIDVLLG</sequence>
<feature type="compositionally biased region" description="Polar residues" evidence="1">
    <location>
        <begin position="551"/>
        <end position="561"/>
    </location>
</feature>
<dbReference type="InterPro" id="IPR010730">
    <property type="entry name" value="HET"/>
</dbReference>
<feature type="compositionally biased region" description="Basic and acidic residues" evidence="1">
    <location>
        <begin position="456"/>
        <end position="492"/>
    </location>
</feature>
<feature type="compositionally biased region" description="Basic and acidic residues" evidence="1">
    <location>
        <begin position="333"/>
        <end position="404"/>
    </location>
</feature>
<dbReference type="OrthoDB" id="2975793at2759"/>
<accession>A0A2C5WTN5</accession>
<feature type="compositionally biased region" description="Low complexity" evidence="1">
    <location>
        <begin position="1"/>
        <end position="20"/>
    </location>
</feature>
<feature type="compositionally biased region" description="Polar residues" evidence="1">
    <location>
        <begin position="82"/>
        <end position="97"/>
    </location>
</feature>
<evidence type="ECO:0000256" key="1">
    <source>
        <dbReference type="SAM" id="MobiDB-lite"/>
    </source>
</evidence>
<evidence type="ECO:0000313" key="4">
    <source>
        <dbReference type="Proteomes" id="UP000222788"/>
    </source>
</evidence>
<keyword evidence="4" id="KW-1185">Reference proteome</keyword>
<comment type="caution">
    <text evidence="3">The sequence shown here is derived from an EMBL/GenBank/DDBJ whole genome shotgun (WGS) entry which is preliminary data.</text>
</comment>
<feature type="compositionally biased region" description="Basic residues" evidence="1">
    <location>
        <begin position="405"/>
        <end position="414"/>
    </location>
</feature>
<dbReference type="PANTHER" id="PTHR33112:SF1">
    <property type="entry name" value="HETEROKARYON INCOMPATIBILITY DOMAIN-CONTAINING PROTEIN"/>
    <property type="match status" value="1"/>
</dbReference>
<feature type="compositionally biased region" description="Pro residues" evidence="1">
    <location>
        <begin position="169"/>
        <end position="180"/>
    </location>
</feature>
<dbReference type="Pfam" id="PF06985">
    <property type="entry name" value="HET"/>
    <property type="match status" value="1"/>
</dbReference>
<evidence type="ECO:0000259" key="2">
    <source>
        <dbReference type="Pfam" id="PF06985"/>
    </source>
</evidence>
<feature type="compositionally biased region" description="Basic and acidic residues" evidence="1">
    <location>
        <begin position="415"/>
        <end position="445"/>
    </location>
</feature>
<evidence type="ECO:0000313" key="3">
    <source>
        <dbReference type="EMBL" id="PHH49090.1"/>
    </source>
</evidence>
<protein>
    <recommendedName>
        <fullName evidence="2">Heterokaryon incompatibility domain-containing protein</fullName>
    </recommendedName>
</protein>
<feature type="domain" description="Heterokaryon incompatibility" evidence="2">
    <location>
        <begin position="701"/>
        <end position="837"/>
    </location>
</feature>
<feature type="region of interest" description="Disordered" evidence="1">
    <location>
        <begin position="1"/>
        <end position="563"/>
    </location>
</feature>
<dbReference type="EMBL" id="APWK03000285">
    <property type="protein sequence ID" value="PHH49090.1"/>
    <property type="molecule type" value="Genomic_DNA"/>
</dbReference>
<name>A0A2C5WTN5_9PEZI</name>
<feature type="compositionally biased region" description="Pro residues" evidence="1">
    <location>
        <begin position="116"/>
        <end position="136"/>
    </location>
</feature>
<gene>
    <name evidence="3" type="ORF">CFIMG_007970RA00001</name>
</gene>
<feature type="compositionally biased region" description="Basic and acidic residues" evidence="1">
    <location>
        <begin position="527"/>
        <end position="545"/>
    </location>
</feature>
<feature type="compositionally biased region" description="Polar residues" evidence="1">
    <location>
        <begin position="503"/>
        <end position="526"/>
    </location>
</feature>
<reference evidence="3 4" key="1">
    <citation type="journal article" date="2013" name="Fungal Biol.">
        <title>Analysis of microsatellite markers in the genome of the plant pathogen Ceratocystis fimbriata.</title>
        <authorList>
            <person name="Simpson M.C."/>
            <person name="Wilken P.M."/>
            <person name="Coetzee M.P."/>
            <person name="Wingfield M.J."/>
            <person name="Wingfield B.D."/>
        </authorList>
    </citation>
    <scope>NUCLEOTIDE SEQUENCE [LARGE SCALE GENOMIC DNA]</scope>
    <source>
        <strain evidence="3 4">CBS 114723</strain>
    </source>
</reference>
<feature type="compositionally biased region" description="Basic and acidic residues" evidence="1">
    <location>
        <begin position="242"/>
        <end position="324"/>
    </location>
</feature>
<dbReference type="Proteomes" id="UP000222788">
    <property type="component" value="Unassembled WGS sequence"/>
</dbReference>
<feature type="compositionally biased region" description="Low complexity" evidence="1">
    <location>
        <begin position="106"/>
        <end position="115"/>
    </location>
</feature>
<organism evidence="3 4">
    <name type="scientific">Ceratocystis fimbriata CBS 114723</name>
    <dbReference type="NCBI Taxonomy" id="1035309"/>
    <lineage>
        <taxon>Eukaryota</taxon>
        <taxon>Fungi</taxon>
        <taxon>Dikarya</taxon>
        <taxon>Ascomycota</taxon>
        <taxon>Pezizomycotina</taxon>
        <taxon>Sordariomycetes</taxon>
        <taxon>Hypocreomycetidae</taxon>
        <taxon>Microascales</taxon>
        <taxon>Ceratocystidaceae</taxon>
        <taxon>Ceratocystis</taxon>
    </lineage>
</organism>
<dbReference type="STRING" id="1035309.A0A2C5WTN5"/>